<evidence type="ECO:0000256" key="2">
    <source>
        <dbReference type="ARBA" id="ARBA00010225"/>
    </source>
</evidence>
<dbReference type="PROSITE" id="PS50077">
    <property type="entry name" value="HEAT_REPEAT"/>
    <property type="match status" value="1"/>
</dbReference>
<dbReference type="InterPro" id="IPR021133">
    <property type="entry name" value="HEAT_type_2"/>
</dbReference>
<dbReference type="PANTHER" id="PTHR16023:SF0">
    <property type="entry name" value="PROTEIN VAC14 HOMOLOG"/>
    <property type="match status" value="1"/>
</dbReference>
<name>A0AB34K7Z3_PRYPA</name>
<protein>
    <recommendedName>
        <fullName evidence="6">Vacuolar protein 14 C-terminal Fig4-binding domain-containing protein</fullName>
    </recommendedName>
</protein>
<feature type="domain" description="Vacuolar protein 14 C-terminal Fig4-binding" evidence="6">
    <location>
        <begin position="424"/>
        <end position="599"/>
    </location>
</feature>
<sequence>MLSASIVRTLGQKEYDKRKQAALEVENMIRDLREARDYDKISGVIHQLANDLAESPLSNVRKGALHALAGAAIGLRQDVGQFLPQLLPSVLSSFTDQDARVRYYGCEALYNIAKVARASCVAHFNAIFDGLFKLSADTDLQVQNGMQLLDRLLKDIVTESDNFEIEAFMPLLGERIYVSNPFSRQFLVGWIATLDSVPDIELLQHLPIFFDGLFHMLADPNKEIRQQTFSVLQEFLREIRDAECVAYAPIVHVLVQHSASQDKFSRLSAISWLHTFVSHGREQILPFCAQVLNAILSSLSHVEEEIREAASRADATLRTLLQQSQDAQFEMQTLLHTLSSHLASQYVPTLVASLHWVHMLLKKSAPRVMQLSQQIWPALFGCLTNASEEVVRLDIEALARMAPNQLHFTPLIDHLLKLFKSERTLLDGRGALIVRQLCVLLDPRNVFETLAGGLQHEEDLDFASQLVQTLNLILLTSQEAMELRLMLKQPSDGAAFFQTIYPAWSHNPVSLLSLCLLTQAFEHAAELVVQFSKFEMTLPFLVQIDKLVQLLESPIFTHVRLRLLEPEQHPSLLKALCGILMLLPQSPAFHTLKNRLASVPEIGLLRLQLQQQQGKGKISEASAGAASKDIDFKGLLKTYQEVQDKHRKAMLKQHQARRIDAM</sequence>
<dbReference type="Pfam" id="PF11916">
    <property type="entry name" value="Vac14_Fig4_bd"/>
    <property type="match status" value="1"/>
</dbReference>
<comment type="similarity">
    <text evidence="2">Belongs to the VAC14 family.</text>
</comment>
<comment type="subcellular location">
    <subcellularLocation>
        <location evidence="1">Endomembrane system</location>
    </subcellularLocation>
</comment>
<evidence type="ECO:0000256" key="4">
    <source>
        <dbReference type="ARBA" id="ARBA00023136"/>
    </source>
</evidence>
<reference evidence="7 8" key="1">
    <citation type="journal article" date="2024" name="Science">
        <title>Giant polyketide synthase enzymes in the biosynthesis of giant marine polyether toxins.</title>
        <authorList>
            <person name="Fallon T.R."/>
            <person name="Shende V.V."/>
            <person name="Wierzbicki I.H."/>
            <person name="Pendleton A.L."/>
            <person name="Watervoot N.F."/>
            <person name="Auber R.P."/>
            <person name="Gonzalez D.J."/>
            <person name="Wisecaver J.H."/>
            <person name="Moore B.S."/>
        </authorList>
    </citation>
    <scope>NUCLEOTIDE SEQUENCE [LARGE SCALE GENOMIC DNA]</scope>
    <source>
        <strain evidence="7 8">12B1</strain>
    </source>
</reference>
<feature type="repeat" description="HEAT" evidence="5">
    <location>
        <begin position="86"/>
        <end position="124"/>
    </location>
</feature>
<dbReference type="InterPro" id="IPR011989">
    <property type="entry name" value="ARM-like"/>
</dbReference>
<dbReference type="GO" id="GO:0010008">
    <property type="term" value="C:endosome membrane"/>
    <property type="evidence" value="ECO:0007669"/>
    <property type="project" value="TreeGrafter"/>
</dbReference>
<dbReference type="Pfam" id="PF12755">
    <property type="entry name" value="Vac14_Fab1_bd"/>
    <property type="match status" value="1"/>
</dbReference>
<dbReference type="AlphaFoldDB" id="A0AB34K7Z3"/>
<dbReference type="EMBL" id="JBGBPQ010000002">
    <property type="protein sequence ID" value="KAL1528790.1"/>
    <property type="molecule type" value="Genomic_DNA"/>
</dbReference>
<evidence type="ECO:0000313" key="8">
    <source>
        <dbReference type="Proteomes" id="UP001515480"/>
    </source>
</evidence>
<proteinExistence type="inferred from homology"/>
<accession>A0AB34K7Z3</accession>
<dbReference type="InterPro" id="IPR026825">
    <property type="entry name" value="Vac14"/>
</dbReference>
<dbReference type="Proteomes" id="UP001515480">
    <property type="component" value="Unassembled WGS sequence"/>
</dbReference>
<evidence type="ECO:0000256" key="3">
    <source>
        <dbReference type="ARBA" id="ARBA00022737"/>
    </source>
</evidence>
<dbReference type="GO" id="GO:0006661">
    <property type="term" value="P:phosphatidylinositol biosynthetic process"/>
    <property type="evidence" value="ECO:0007669"/>
    <property type="project" value="InterPro"/>
</dbReference>
<gene>
    <name evidence="7" type="ORF">AB1Y20_010115</name>
</gene>
<dbReference type="PANTHER" id="PTHR16023">
    <property type="entry name" value="TAX1 BINDING PROTEIN-RELATED"/>
    <property type="match status" value="1"/>
</dbReference>
<evidence type="ECO:0000313" key="7">
    <source>
        <dbReference type="EMBL" id="KAL1528790.1"/>
    </source>
</evidence>
<evidence type="ECO:0000259" key="6">
    <source>
        <dbReference type="Pfam" id="PF11916"/>
    </source>
</evidence>
<dbReference type="GO" id="GO:0070772">
    <property type="term" value="C:PAS complex"/>
    <property type="evidence" value="ECO:0007669"/>
    <property type="project" value="InterPro"/>
</dbReference>
<organism evidence="7 8">
    <name type="scientific">Prymnesium parvum</name>
    <name type="common">Toxic golden alga</name>
    <dbReference type="NCBI Taxonomy" id="97485"/>
    <lineage>
        <taxon>Eukaryota</taxon>
        <taxon>Haptista</taxon>
        <taxon>Haptophyta</taxon>
        <taxon>Prymnesiophyceae</taxon>
        <taxon>Prymnesiales</taxon>
        <taxon>Prymnesiaceae</taxon>
        <taxon>Prymnesium</taxon>
    </lineage>
</organism>
<comment type="caution">
    <text evidence="7">The sequence shown here is derived from an EMBL/GenBank/DDBJ whole genome shotgun (WGS) entry which is preliminary data.</text>
</comment>
<dbReference type="Gene3D" id="1.25.10.10">
    <property type="entry name" value="Leucine-rich Repeat Variant"/>
    <property type="match status" value="2"/>
</dbReference>
<keyword evidence="4" id="KW-0472">Membrane</keyword>
<dbReference type="SUPFAM" id="SSF48371">
    <property type="entry name" value="ARM repeat"/>
    <property type="match status" value="1"/>
</dbReference>
<keyword evidence="8" id="KW-1185">Reference proteome</keyword>
<dbReference type="InterPro" id="IPR021841">
    <property type="entry name" value="VAC14_Fig4p-bd"/>
</dbReference>
<keyword evidence="3" id="KW-0677">Repeat</keyword>
<dbReference type="InterPro" id="IPR016024">
    <property type="entry name" value="ARM-type_fold"/>
</dbReference>
<evidence type="ECO:0000256" key="1">
    <source>
        <dbReference type="ARBA" id="ARBA00004308"/>
    </source>
</evidence>
<evidence type="ECO:0000256" key="5">
    <source>
        <dbReference type="PROSITE-ProRule" id="PRU00103"/>
    </source>
</evidence>